<gene>
    <name evidence="3" type="ORF">SAMN05216243_3370</name>
</gene>
<dbReference type="CDD" id="cd07041">
    <property type="entry name" value="STAS_RsbR_RsbS_like"/>
    <property type="match status" value="1"/>
</dbReference>
<dbReference type="AlphaFoldDB" id="A0A1G9CCA9"/>
<dbReference type="InterPro" id="IPR002645">
    <property type="entry name" value="STAS_dom"/>
</dbReference>
<evidence type="ECO:0000259" key="2">
    <source>
        <dbReference type="PROSITE" id="PS50801"/>
    </source>
</evidence>
<dbReference type="InterPro" id="IPR036513">
    <property type="entry name" value="STAS_dom_sf"/>
</dbReference>
<evidence type="ECO:0000256" key="1">
    <source>
        <dbReference type="ARBA" id="ARBA00022553"/>
    </source>
</evidence>
<evidence type="ECO:0000313" key="3">
    <source>
        <dbReference type="EMBL" id="SDK49297.1"/>
    </source>
</evidence>
<dbReference type="Gene3D" id="3.30.750.24">
    <property type="entry name" value="STAS domain"/>
    <property type="match status" value="1"/>
</dbReference>
<keyword evidence="4" id="KW-1185">Reference proteome</keyword>
<name>A0A1G9CCA9_9BACI</name>
<dbReference type="PANTHER" id="PTHR33745">
    <property type="entry name" value="RSBT ANTAGONIST PROTEIN RSBS-RELATED"/>
    <property type="match status" value="1"/>
</dbReference>
<evidence type="ECO:0000313" key="4">
    <source>
        <dbReference type="Proteomes" id="UP000198694"/>
    </source>
</evidence>
<organism evidence="3 4">
    <name type="scientific">Sediminibacillus albus</name>
    <dbReference type="NCBI Taxonomy" id="407036"/>
    <lineage>
        <taxon>Bacteria</taxon>
        <taxon>Bacillati</taxon>
        <taxon>Bacillota</taxon>
        <taxon>Bacilli</taxon>
        <taxon>Bacillales</taxon>
        <taxon>Bacillaceae</taxon>
        <taxon>Sediminibacillus</taxon>
    </lineage>
</organism>
<dbReference type="EMBL" id="FNFL01000007">
    <property type="protein sequence ID" value="SDK49297.1"/>
    <property type="molecule type" value="Genomic_DNA"/>
</dbReference>
<proteinExistence type="predicted"/>
<feature type="domain" description="STAS" evidence="2">
    <location>
        <begin position="166"/>
        <end position="277"/>
    </location>
</feature>
<dbReference type="Pfam" id="PF01740">
    <property type="entry name" value="STAS"/>
    <property type="match status" value="1"/>
</dbReference>
<reference evidence="3 4" key="1">
    <citation type="submission" date="2016-10" db="EMBL/GenBank/DDBJ databases">
        <authorList>
            <person name="de Groot N.N."/>
        </authorList>
    </citation>
    <scope>NUCLEOTIDE SEQUENCE [LARGE SCALE GENOMIC DNA]</scope>
    <source>
        <strain evidence="3 4">CGMCC 1.6502</strain>
    </source>
</reference>
<dbReference type="SUPFAM" id="SSF52091">
    <property type="entry name" value="SpoIIaa-like"/>
    <property type="match status" value="1"/>
</dbReference>
<dbReference type="Proteomes" id="UP000198694">
    <property type="component" value="Unassembled WGS sequence"/>
</dbReference>
<dbReference type="InterPro" id="IPR051932">
    <property type="entry name" value="Bact_StressResp_Reg"/>
</dbReference>
<keyword evidence="1" id="KW-0597">Phosphoprotein</keyword>
<sequence length="287" mass="32881">MTKQDEMLYQYLIDHTSLMTDKWLSTREKTEGSIYSVNTDGDVEKMLRDQNRLTVETVSSTLLRDEETLNESVDEWAKTIGESRVNSDTPIYEVIEAVNKAESVFMEFVIHFIEENDELVRKEDVLKWNRLIHSAFNRLISRFSEVYYRITKQRLFSQQELIHELSTPIIPVFENMAIVPLIGELDSYRAKFIIETIPEKCVEIQAEHIFIDLSGMPTIDTMIAHQIYQLTGILKLLGVKSTISGIRPEVAQTAIQLGIEFNSTGTFSTLKQALLTAGLHISSNEEV</sequence>
<accession>A0A1G9CCA9</accession>
<protein>
    <submittedName>
        <fullName evidence="3">RsbT co-antagonist protein RsbR</fullName>
    </submittedName>
</protein>
<dbReference type="PROSITE" id="PS50801">
    <property type="entry name" value="STAS"/>
    <property type="match status" value="1"/>
</dbReference>
<dbReference type="RefSeq" id="WP_093216660.1">
    <property type="nucleotide sequence ID" value="NZ_FNFL01000007.1"/>
</dbReference>
<dbReference type="PANTHER" id="PTHR33745:SF3">
    <property type="entry name" value="RSBT CO-ANTAGONIST PROTEIN RSBRC"/>
    <property type="match status" value="1"/>
</dbReference>
<dbReference type="STRING" id="407036.SAMN05216243_3370"/>
<dbReference type="OrthoDB" id="9800154at2"/>